<evidence type="ECO:0000313" key="2">
    <source>
        <dbReference type="EMBL" id="EXJ16494.1"/>
    </source>
</evidence>
<dbReference type="OrthoDB" id="9794403at2"/>
<dbReference type="Proteomes" id="UP000019460">
    <property type="component" value="Unassembled WGS sequence"/>
</dbReference>
<dbReference type="SMART" id="SM01321">
    <property type="entry name" value="Y1_Tnp"/>
    <property type="match status" value="1"/>
</dbReference>
<dbReference type="InterPro" id="IPR002686">
    <property type="entry name" value="Transposase_17"/>
</dbReference>
<dbReference type="PANTHER" id="PTHR36966">
    <property type="entry name" value="REP-ASSOCIATED TYROSINE TRANSPOSASE"/>
    <property type="match status" value="1"/>
</dbReference>
<dbReference type="EMBL" id="AONC01000010">
    <property type="protein sequence ID" value="EXJ16494.1"/>
    <property type="molecule type" value="Genomic_DNA"/>
</dbReference>
<dbReference type="PANTHER" id="PTHR36966:SF1">
    <property type="entry name" value="REP-ASSOCIATED TYROSINE TRANSPOSASE"/>
    <property type="match status" value="1"/>
</dbReference>
<dbReference type="PATRIC" id="fig|1249627.3.peg.732"/>
<protein>
    <submittedName>
        <fullName evidence="2">Transposase protein</fullName>
    </submittedName>
</protein>
<sequence>MPDYRRVRVPGGTYFFTVNLLERYPNDLLVRHIDVLRESVRRVRRRYPFHIDAWVVLPDHLHAIWTLPEGDADYANRWRTIKQHFSRAIASTEYRSEVRRRRGERGIWQRRFWEHAIRDDRDFASHCDYVHINPVKHGHAERARDWPFSTFARFVEAGIYTTDWASDPDASVRSGEPM</sequence>
<dbReference type="Gene3D" id="3.30.70.1290">
    <property type="entry name" value="Transposase IS200-like"/>
    <property type="match status" value="1"/>
</dbReference>
<dbReference type="InterPro" id="IPR036515">
    <property type="entry name" value="Transposase_17_sf"/>
</dbReference>
<dbReference type="AlphaFoldDB" id="W9VAM9"/>
<accession>W9VAM9</accession>
<reference evidence="2 3" key="1">
    <citation type="submission" date="2012-11" db="EMBL/GenBank/DDBJ databases">
        <title>Genome assembly of Thiorhodococcus sp. AK35.</title>
        <authorList>
            <person name="Nupur N."/>
            <person name="Khatri I."/>
            <person name="Subramanian S."/>
            <person name="Pinnaka A."/>
        </authorList>
    </citation>
    <scope>NUCLEOTIDE SEQUENCE [LARGE SCALE GENOMIC DNA]</scope>
    <source>
        <strain evidence="2 3">AK35</strain>
    </source>
</reference>
<evidence type="ECO:0000259" key="1">
    <source>
        <dbReference type="SMART" id="SM01321"/>
    </source>
</evidence>
<dbReference type="eggNOG" id="COG1943">
    <property type="taxonomic scope" value="Bacteria"/>
</dbReference>
<gene>
    <name evidence="2" type="ORF">D779_0095</name>
</gene>
<keyword evidence="3" id="KW-1185">Reference proteome</keyword>
<dbReference type="SUPFAM" id="SSF143422">
    <property type="entry name" value="Transposase IS200-like"/>
    <property type="match status" value="1"/>
</dbReference>
<dbReference type="InterPro" id="IPR052715">
    <property type="entry name" value="RAYT_transposase"/>
</dbReference>
<dbReference type="RefSeq" id="WP_043749544.1">
    <property type="nucleotide sequence ID" value="NZ_AONC01000010.1"/>
</dbReference>
<evidence type="ECO:0000313" key="3">
    <source>
        <dbReference type="Proteomes" id="UP000019460"/>
    </source>
</evidence>
<proteinExistence type="predicted"/>
<organism evidence="2 3">
    <name type="scientific">Imhoffiella purpurea</name>
    <dbReference type="NCBI Taxonomy" id="1249627"/>
    <lineage>
        <taxon>Bacteria</taxon>
        <taxon>Pseudomonadati</taxon>
        <taxon>Pseudomonadota</taxon>
        <taxon>Gammaproteobacteria</taxon>
        <taxon>Chromatiales</taxon>
        <taxon>Chromatiaceae</taxon>
        <taxon>Imhoffiella</taxon>
    </lineage>
</organism>
<dbReference type="GO" id="GO:0043565">
    <property type="term" value="F:sequence-specific DNA binding"/>
    <property type="evidence" value="ECO:0007669"/>
    <property type="project" value="TreeGrafter"/>
</dbReference>
<name>W9VAM9_9GAMM</name>
<dbReference type="STRING" id="1249627.D779_0095"/>
<dbReference type="GO" id="GO:0004803">
    <property type="term" value="F:transposase activity"/>
    <property type="evidence" value="ECO:0007669"/>
    <property type="project" value="InterPro"/>
</dbReference>
<comment type="caution">
    <text evidence="2">The sequence shown here is derived from an EMBL/GenBank/DDBJ whole genome shotgun (WGS) entry which is preliminary data.</text>
</comment>
<dbReference type="NCBIfam" id="NF047646">
    <property type="entry name" value="REP_Tyr_transpos"/>
    <property type="match status" value="1"/>
</dbReference>
<dbReference type="GO" id="GO:0006313">
    <property type="term" value="P:DNA transposition"/>
    <property type="evidence" value="ECO:0007669"/>
    <property type="project" value="InterPro"/>
</dbReference>
<feature type="domain" description="Transposase IS200-like" evidence="1">
    <location>
        <begin position="9"/>
        <end position="133"/>
    </location>
</feature>